<dbReference type="SUPFAM" id="SSF52788">
    <property type="entry name" value="Phosphotyrosine protein phosphatases I"/>
    <property type="match status" value="1"/>
</dbReference>
<dbReference type="OrthoDB" id="9793058at2"/>
<proteinExistence type="predicted"/>
<dbReference type="Gene3D" id="1.10.10.10">
    <property type="entry name" value="Winged helix-like DNA-binding domain superfamily/Winged helix DNA-binding domain"/>
    <property type="match status" value="1"/>
</dbReference>
<evidence type="ECO:0000313" key="4">
    <source>
        <dbReference type="Proteomes" id="UP000002931"/>
    </source>
</evidence>
<dbReference type="RefSeq" id="WP_008334722.1">
    <property type="nucleotide sequence ID" value="NZ_CH902578.1"/>
</dbReference>
<dbReference type="Proteomes" id="UP000002931">
    <property type="component" value="Unassembled WGS sequence"/>
</dbReference>
<dbReference type="eggNOG" id="COG0394">
    <property type="taxonomic scope" value="Bacteria"/>
</dbReference>
<dbReference type="InterPro" id="IPR011991">
    <property type="entry name" value="ArsR-like_HTH"/>
</dbReference>
<evidence type="ECO:0000313" key="3">
    <source>
        <dbReference type="EMBL" id="EAQ14822.1"/>
    </source>
</evidence>
<gene>
    <name evidence="3" type="ORF">RB2654_19603</name>
</gene>
<dbReference type="AlphaFoldDB" id="A3VA81"/>
<reference evidence="3 4" key="1">
    <citation type="journal article" date="2010" name="J. Bacteriol.">
        <title>Genome sequences of Pelagibaca bermudensis HTCC2601T and Maritimibacter alkaliphilus HTCC2654T, the type strains of two marine Roseobacter genera.</title>
        <authorList>
            <person name="Thrash J.C."/>
            <person name="Cho J.C."/>
            <person name="Ferriera S."/>
            <person name="Johnson J."/>
            <person name="Vergin K.L."/>
            <person name="Giovannoni S.J."/>
        </authorList>
    </citation>
    <scope>NUCLEOTIDE SEQUENCE [LARGE SCALE GENOMIC DNA]</scope>
    <source>
        <strain evidence="3 4">HTCC2654</strain>
    </source>
</reference>
<dbReference type="SMART" id="SM00418">
    <property type="entry name" value="HTH_ARSR"/>
    <property type="match status" value="1"/>
</dbReference>
<dbReference type="PROSITE" id="PS50987">
    <property type="entry name" value="HTH_ARSR_2"/>
    <property type="match status" value="1"/>
</dbReference>
<dbReference type="InterPro" id="IPR036390">
    <property type="entry name" value="WH_DNA-bd_sf"/>
</dbReference>
<dbReference type="GO" id="GO:0003700">
    <property type="term" value="F:DNA-binding transcription factor activity"/>
    <property type="evidence" value="ECO:0007669"/>
    <property type="project" value="InterPro"/>
</dbReference>
<dbReference type="STRING" id="314271.RB2654_19603"/>
<dbReference type="InterPro" id="IPR036196">
    <property type="entry name" value="Ptyr_pPase_sf"/>
</dbReference>
<dbReference type="Pfam" id="PF12840">
    <property type="entry name" value="HTH_20"/>
    <property type="match status" value="1"/>
</dbReference>
<dbReference type="SUPFAM" id="SSF46785">
    <property type="entry name" value="Winged helix' DNA-binding domain"/>
    <property type="match status" value="1"/>
</dbReference>
<dbReference type="PRINTS" id="PR00778">
    <property type="entry name" value="HTHARSR"/>
</dbReference>
<dbReference type="HOGENOM" id="CLU_081551_0_0_5"/>
<evidence type="ECO:0000256" key="1">
    <source>
        <dbReference type="ARBA" id="ARBA00022849"/>
    </source>
</evidence>
<dbReference type="EMBL" id="AAMT01000001">
    <property type="protein sequence ID" value="EAQ14822.1"/>
    <property type="molecule type" value="Genomic_DNA"/>
</dbReference>
<organism evidence="3 4">
    <name type="scientific">Maritimibacter alkaliphilus HTCC2654</name>
    <dbReference type="NCBI Taxonomy" id="314271"/>
    <lineage>
        <taxon>Bacteria</taxon>
        <taxon>Pseudomonadati</taxon>
        <taxon>Pseudomonadota</taxon>
        <taxon>Alphaproteobacteria</taxon>
        <taxon>Rhodobacterales</taxon>
        <taxon>Roseobacteraceae</taxon>
        <taxon>Maritimibacter</taxon>
    </lineage>
</organism>
<dbReference type="Gene3D" id="3.40.50.2300">
    <property type="match status" value="1"/>
</dbReference>
<feature type="domain" description="HTH arsR-type" evidence="2">
    <location>
        <begin position="1"/>
        <end position="95"/>
    </location>
</feature>
<sequence>METARATTAFAALSQPLRLDAFRLIVAAGPQGLLAGEIAEAMGAKQNTMSTNLAQLREAGLLVSRREGRGVRYAADLVAVQGLAGFLLDECCGGQPELCAPGRPSELGRMEGYAMTDKKNVLFLCHGNSARSLIAETILNAEAGDRFRAFSAGAEPKSGPHPYTIDLLKTLGHDVSGLRSKSWDEFGLAEAPEMDFVFTVCDKAAGATCPVWPGQPMSAHWGVPDPVGAQGNEAEKRLAFSDAYRMLRNRILAFTALPLAALDSLSLKRELDDIGGMGAEERAT</sequence>
<dbReference type="InterPro" id="IPR036388">
    <property type="entry name" value="WH-like_DNA-bd_sf"/>
</dbReference>
<dbReference type="InterPro" id="IPR001845">
    <property type="entry name" value="HTH_ArsR_DNA-bd_dom"/>
</dbReference>
<dbReference type="eggNOG" id="COG0640">
    <property type="taxonomic scope" value="Bacteria"/>
</dbReference>
<protein>
    <submittedName>
        <fullName evidence="3">Transcriptional regulator/arsenate reductase</fullName>
    </submittedName>
</protein>
<dbReference type="CDD" id="cd16345">
    <property type="entry name" value="LMWP_ArsC"/>
    <property type="match status" value="1"/>
</dbReference>
<evidence type="ECO:0000259" key="2">
    <source>
        <dbReference type="PROSITE" id="PS50987"/>
    </source>
</evidence>
<accession>A3VA81</accession>
<dbReference type="InterPro" id="IPR023485">
    <property type="entry name" value="Ptyr_pPase"/>
</dbReference>
<dbReference type="Pfam" id="PF01451">
    <property type="entry name" value="LMWPc"/>
    <property type="match status" value="1"/>
</dbReference>
<dbReference type="SMART" id="SM00226">
    <property type="entry name" value="LMWPc"/>
    <property type="match status" value="1"/>
</dbReference>
<keyword evidence="1" id="KW-0059">Arsenical resistance</keyword>
<comment type="caution">
    <text evidence="3">The sequence shown here is derived from an EMBL/GenBank/DDBJ whole genome shotgun (WGS) entry which is preliminary data.</text>
</comment>
<name>A3VA81_9RHOB</name>
<keyword evidence="4" id="KW-1185">Reference proteome</keyword>
<dbReference type="GO" id="GO:0046685">
    <property type="term" value="P:response to arsenic-containing substance"/>
    <property type="evidence" value="ECO:0007669"/>
    <property type="project" value="UniProtKB-KW"/>
</dbReference>
<dbReference type="PANTHER" id="PTHR43428:SF1">
    <property type="entry name" value="ARSENATE REDUCTASE"/>
    <property type="match status" value="1"/>
</dbReference>
<dbReference type="PANTHER" id="PTHR43428">
    <property type="entry name" value="ARSENATE REDUCTASE"/>
    <property type="match status" value="1"/>
</dbReference>
<dbReference type="CDD" id="cd00090">
    <property type="entry name" value="HTH_ARSR"/>
    <property type="match status" value="1"/>
</dbReference>